<gene>
    <name evidence="2" type="ORF">CCUG60884_03255</name>
</gene>
<evidence type="ECO:0000256" key="1">
    <source>
        <dbReference type="SAM" id="SignalP"/>
    </source>
</evidence>
<dbReference type="AlphaFoldDB" id="A0A4R8SQV7"/>
<dbReference type="EMBL" id="PECL01000010">
    <property type="protein sequence ID" value="TEA02126.1"/>
    <property type="molecule type" value="Genomic_DNA"/>
</dbReference>
<accession>A0A4R8SQV7</accession>
<protein>
    <submittedName>
        <fullName evidence="2">Uncharacterized protein</fullName>
    </submittedName>
</protein>
<reference evidence="2 3" key="1">
    <citation type="journal article" date="2019" name="Sci. Rep.">
        <title>Extended insight into the Mycobacterium chelonae-abscessus complex through whole genome sequencing of Mycobacterium salmoniphilum outbreak and Mycobacterium salmoniphilum-like strains.</title>
        <authorList>
            <person name="Behra P.R.K."/>
            <person name="Das S."/>
            <person name="Pettersson B.M.F."/>
            <person name="Shirreff L."/>
            <person name="DuCote T."/>
            <person name="Jacobsson K.G."/>
            <person name="Ennis D.G."/>
            <person name="Kirsebom L.A."/>
        </authorList>
    </citation>
    <scope>NUCLEOTIDE SEQUENCE [LARGE SCALE GENOMIC DNA]</scope>
    <source>
        <strain evidence="2 3">CCUG 60884</strain>
    </source>
</reference>
<keyword evidence="1" id="KW-0732">Signal</keyword>
<name>A0A4R8SQV7_9MYCO</name>
<feature type="chain" id="PRO_5020627247" evidence="1">
    <location>
        <begin position="21"/>
        <end position="151"/>
    </location>
</feature>
<sequence precursor="true">MGVLAVVMLSSAAVTPPAHADSFVQCNFSLTRPYIYSVEGADYVGIRIDASNCRTNLPSPPLTFVGAVTGSGLPPGNKSTSFEETRYVSDGDNFSVFFPNDDRLIPLVPGVYAAAGSIQTFLPGFRDIRDLAHQCATWQFQGATCGPIARG</sequence>
<feature type="signal peptide" evidence="1">
    <location>
        <begin position="1"/>
        <end position="20"/>
    </location>
</feature>
<organism evidence="2 3">
    <name type="scientific">Mycobacteroides salmoniphilum</name>
    <dbReference type="NCBI Taxonomy" id="404941"/>
    <lineage>
        <taxon>Bacteria</taxon>
        <taxon>Bacillati</taxon>
        <taxon>Actinomycetota</taxon>
        <taxon>Actinomycetes</taxon>
        <taxon>Mycobacteriales</taxon>
        <taxon>Mycobacteriaceae</taxon>
        <taxon>Mycobacteroides</taxon>
    </lineage>
</organism>
<dbReference type="Proteomes" id="UP000294604">
    <property type="component" value="Unassembled WGS sequence"/>
</dbReference>
<proteinExistence type="predicted"/>
<comment type="caution">
    <text evidence="2">The sequence shown here is derived from an EMBL/GenBank/DDBJ whole genome shotgun (WGS) entry which is preliminary data.</text>
</comment>
<evidence type="ECO:0000313" key="2">
    <source>
        <dbReference type="EMBL" id="TEA02126.1"/>
    </source>
</evidence>
<evidence type="ECO:0000313" key="3">
    <source>
        <dbReference type="Proteomes" id="UP000294604"/>
    </source>
</evidence>